<evidence type="ECO:0000256" key="1">
    <source>
        <dbReference type="SAM" id="SignalP"/>
    </source>
</evidence>
<dbReference type="Proteomes" id="UP000289738">
    <property type="component" value="Chromosome B04"/>
</dbReference>
<evidence type="ECO:0000313" key="2">
    <source>
        <dbReference type="EMBL" id="RYR15308.1"/>
    </source>
</evidence>
<protein>
    <recommendedName>
        <fullName evidence="4">Secreted protein</fullName>
    </recommendedName>
</protein>
<accession>A0A444ZMB2</accession>
<sequence length="77" mass="8516">MVFFIALLASCSACVMCFFSHRVFCSALPCSIFGSCHSEIFVLLRTGVSFTSSSQVFQACKNFSQILLTSDLIWLNC</sequence>
<evidence type="ECO:0000313" key="3">
    <source>
        <dbReference type="Proteomes" id="UP000289738"/>
    </source>
</evidence>
<proteinExistence type="predicted"/>
<reference evidence="2 3" key="1">
    <citation type="submission" date="2019-01" db="EMBL/GenBank/DDBJ databases">
        <title>Sequencing of cultivated peanut Arachis hypogaea provides insights into genome evolution and oil improvement.</title>
        <authorList>
            <person name="Chen X."/>
        </authorList>
    </citation>
    <scope>NUCLEOTIDE SEQUENCE [LARGE SCALE GENOMIC DNA]</scope>
    <source>
        <strain evidence="3">cv. Fuhuasheng</strain>
        <tissue evidence="2">Leaves</tissue>
    </source>
</reference>
<gene>
    <name evidence="2" type="ORF">Ahy_B04g072043</name>
</gene>
<keyword evidence="3" id="KW-1185">Reference proteome</keyword>
<name>A0A444ZMB2_ARAHY</name>
<organism evidence="2 3">
    <name type="scientific">Arachis hypogaea</name>
    <name type="common">Peanut</name>
    <dbReference type="NCBI Taxonomy" id="3818"/>
    <lineage>
        <taxon>Eukaryota</taxon>
        <taxon>Viridiplantae</taxon>
        <taxon>Streptophyta</taxon>
        <taxon>Embryophyta</taxon>
        <taxon>Tracheophyta</taxon>
        <taxon>Spermatophyta</taxon>
        <taxon>Magnoliopsida</taxon>
        <taxon>eudicotyledons</taxon>
        <taxon>Gunneridae</taxon>
        <taxon>Pentapetalae</taxon>
        <taxon>rosids</taxon>
        <taxon>fabids</taxon>
        <taxon>Fabales</taxon>
        <taxon>Fabaceae</taxon>
        <taxon>Papilionoideae</taxon>
        <taxon>50 kb inversion clade</taxon>
        <taxon>dalbergioids sensu lato</taxon>
        <taxon>Dalbergieae</taxon>
        <taxon>Pterocarpus clade</taxon>
        <taxon>Arachis</taxon>
    </lineage>
</organism>
<feature type="chain" id="PRO_5019280196" description="Secreted protein" evidence="1">
    <location>
        <begin position="18"/>
        <end position="77"/>
    </location>
</feature>
<feature type="signal peptide" evidence="1">
    <location>
        <begin position="1"/>
        <end position="17"/>
    </location>
</feature>
<comment type="caution">
    <text evidence="2">The sequence shown here is derived from an EMBL/GenBank/DDBJ whole genome shotgun (WGS) entry which is preliminary data.</text>
</comment>
<dbReference type="EMBL" id="SDMP01000014">
    <property type="protein sequence ID" value="RYR15308.1"/>
    <property type="molecule type" value="Genomic_DNA"/>
</dbReference>
<evidence type="ECO:0008006" key="4">
    <source>
        <dbReference type="Google" id="ProtNLM"/>
    </source>
</evidence>
<dbReference type="AlphaFoldDB" id="A0A444ZMB2"/>
<keyword evidence="1" id="KW-0732">Signal</keyword>